<protein>
    <submittedName>
        <fullName evidence="1">Phage late control gene D protein</fullName>
    </submittedName>
</protein>
<dbReference type="Proteomes" id="UP000078286">
    <property type="component" value="Unassembled WGS sequence"/>
</dbReference>
<reference evidence="1 2" key="1">
    <citation type="submission" date="2016-04" db="EMBL/GenBank/DDBJ databases">
        <title>ATOL: Assembling a taxonomically balanced genome-scale reconstruction of the evolutionary history of the Enterobacteriaceae.</title>
        <authorList>
            <person name="Plunkett G.III."/>
            <person name="Neeno-Eckwall E.C."/>
            <person name="Glasner J.D."/>
            <person name="Perna N.T."/>
        </authorList>
    </citation>
    <scope>NUCLEOTIDE SEQUENCE [LARGE SCALE GENOMIC DNA]</scope>
    <source>
        <strain evidence="1 2">ATCC 51607</strain>
    </source>
</reference>
<accession>A0A1B7HPG5</accession>
<dbReference type="AlphaFoldDB" id="A0A1B7HPG5"/>
<dbReference type="EMBL" id="LXEO01000025">
    <property type="protein sequence ID" value="OAT17532.1"/>
    <property type="molecule type" value="Genomic_DNA"/>
</dbReference>
<evidence type="ECO:0000313" key="1">
    <source>
        <dbReference type="EMBL" id="OAT17532.1"/>
    </source>
</evidence>
<sequence length="71" mass="7888">MSCTIHQPGLGRVDLYPKTSVAVSGFKRVKDELEVMYSLSTSGFTTSLVLEVKFFYTHKKEGLRKGDSTGQ</sequence>
<gene>
    <name evidence="1" type="ORF">M979_2026</name>
</gene>
<organism evidence="1 2">
    <name type="scientific">Buttiauxella noackiae ATCC 51607</name>
    <dbReference type="NCBI Taxonomy" id="1354255"/>
    <lineage>
        <taxon>Bacteria</taxon>
        <taxon>Pseudomonadati</taxon>
        <taxon>Pseudomonadota</taxon>
        <taxon>Gammaproteobacteria</taxon>
        <taxon>Enterobacterales</taxon>
        <taxon>Enterobacteriaceae</taxon>
        <taxon>Buttiauxella</taxon>
    </lineage>
</organism>
<evidence type="ECO:0000313" key="2">
    <source>
        <dbReference type="Proteomes" id="UP000078286"/>
    </source>
</evidence>
<keyword evidence="2" id="KW-1185">Reference proteome</keyword>
<name>A0A1B7HPG5_9ENTR</name>
<comment type="caution">
    <text evidence="1">The sequence shown here is derived from an EMBL/GenBank/DDBJ whole genome shotgun (WGS) entry which is preliminary data.</text>
</comment>
<proteinExistence type="predicted"/>
<dbReference type="PATRIC" id="fig|1354255.3.peg.2098"/>
<dbReference type="RefSeq" id="WP_425338131.1">
    <property type="nucleotide sequence ID" value="NZ_LXEO01000025.1"/>
</dbReference>